<reference evidence="1 2" key="1">
    <citation type="journal article" date="2020" name="Cell">
        <title>Large-Scale Comparative Analyses of Tick Genomes Elucidate Their Genetic Diversity and Vector Capacities.</title>
        <authorList>
            <consortium name="Tick Genome and Microbiome Consortium (TIGMIC)"/>
            <person name="Jia N."/>
            <person name="Wang J."/>
            <person name="Shi W."/>
            <person name="Du L."/>
            <person name="Sun Y."/>
            <person name="Zhan W."/>
            <person name="Jiang J.F."/>
            <person name="Wang Q."/>
            <person name="Zhang B."/>
            <person name="Ji P."/>
            <person name="Bell-Sakyi L."/>
            <person name="Cui X.M."/>
            <person name="Yuan T.T."/>
            <person name="Jiang B.G."/>
            <person name="Yang W.F."/>
            <person name="Lam T.T."/>
            <person name="Chang Q.C."/>
            <person name="Ding S.J."/>
            <person name="Wang X.J."/>
            <person name="Zhu J.G."/>
            <person name="Ruan X.D."/>
            <person name="Zhao L."/>
            <person name="Wei J.T."/>
            <person name="Ye R.Z."/>
            <person name="Que T.C."/>
            <person name="Du C.H."/>
            <person name="Zhou Y.H."/>
            <person name="Cheng J.X."/>
            <person name="Dai P.F."/>
            <person name="Guo W.B."/>
            <person name="Han X.H."/>
            <person name="Huang E.J."/>
            <person name="Li L.F."/>
            <person name="Wei W."/>
            <person name="Gao Y.C."/>
            <person name="Liu J.Z."/>
            <person name="Shao H.Z."/>
            <person name="Wang X."/>
            <person name="Wang C.C."/>
            <person name="Yang T.C."/>
            <person name="Huo Q.B."/>
            <person name="Li W."/>
            <person name="Chen H.Y."/>
            <person name="Chen S.E."/>
            <person name="Zhou L.G."/>
            <person name="Ni X.B."/>
            <person name="Tian J.H."/>
            <person name="Sheng Y."/>
            <person name="Liu T."/>
            <person name="Pan Y.S."/>
            <person name="Xia L.Y."/>
            <person name="Li J."/>
            <person name="Zhao F."/>
            <person name="Cao W.C."/>
        </authorList>
    </citation>
    <scope>NUCLEOTIDE SEQUENCE [LARGE SCALE GENOMIC DNA]</scope>
    <source>
        <strain evidence="1">Iper-2018</strain>
    </source>
</reference>
<sequence length="213" mass="22175">MKGGGTGEESGVYQVPKAVCGARVALLASAGNARKAGDRVEVRGGPGGPTGAFPSPRAVQSARISQWSAGQLGPRCGGARGRSGGSNGRVAARCRTPRHTHAHVRHLRGDGRASASDTTSRRPCAVGVPGKCHFGTLDLVRLPPSARTDRARFRPRALGTATSTRIGSLGRLPDERVLEGKGLPSLAVPPTCPVVVLSRMTTLLFLAPRREPR</sequence>
<protein>
    <submittedName>
        <fullName evidence="1">Uncharacterized protein</fullName>
    </submittedName>
</protein>
<gene>
    <name evidence="1" type="ORF">HPB47_026181</name>
</gene>
<organism evidence="1 2">
    <name type="scientific">Ixodes persulcatus</name>
    <name type="common">Taiga tick</name>
    <dbReference type="NCBI Taxonomy" id="34615"/>
    <lineage>
        <taxon>Eukaryota</taxon>
        <taxon>Metazoa</taxon>
        <taxon>Ecdysozoa</taxon>
        <taxon>Arthropoda</taxon>
        <taxon>Chelicerata</taxon>
        <taxon>Arachnida</taxon>
        <taxon>Acari</taxon>
        <taxon>Parasitiformes</taxon>
        <taxon>Ixodida</taxon>
        <taxon>Ixodoidea</taxon>
        <taxon>Ixodidae</taxon>
        <taxon>Ixodinae</taxon>
        <taxon>Ixodes</taxon>
    </lineage>
</organism>
<evidence type="ECO:0000313" key="2">
    <source>
        <dbReference type="Proteomes" id="UP000805193"/>
    </source>
</evidence>
<keyword evidence="2" id="KW-1185">Reference proteome</keyword>
<name>A0AC60Q0L7_IXOPE</name>
<comment type="caution">
    <text evidence="1">The sequence shown here is derived from an EMBL/GenBank/DDBJ whole genome shotgun (WGS) entry which is preliminary data.</text>
</comment>
<dbReference type="Proteomes" id="UP000805193">
    <property type="component" value="Unassembled WGS sequence"/>
</dbReference>
<proteinExistence type="predicted"/>
<accession>A0AC60Q0L7</accession>
<evidence type="ECO:0000313" key="1">
    <source>
        <dbReference type="EMBL" id="KAG0426714.1"/>
    </source>
</evidence>
<dbReference type="EMBL" id="JABSTQ010009692">
    <property type="protein sequence ID" value="KAG0426714.1"/>
    <property type="molecule type" value="Genomic_DNA"/>
</dbReference>